<dbReference type="SMART" id="SM00382">
    <property type="entry name" value="AAA"/>
    <property type="match status" value="2"/>
</dbReference>
<evidence type="ECO:0000256" key="16">
    <source>
        <dbReference type="SAM" id="Phobius"/>
    </source>
</evidence>
<dbReference type="Pfam" id="PF12781">
    <property type="entry name" value="AAA_9"/>
    <property type="match status" value="1"/>
</dbReference>
<evidence type="ECO:0000256" key="2">
    <source>
        <dbReference type="ARBA" id="ARBA00008887"/>
    </source>
</evidence>
<keyword evidence="16" id="KW-0812">Transmembrane</keyword>
<keyword evidence="13" id="KW-0206">Cytoskeleton</keyword>
<keyword evidence="19" id="KW-1185">Reference proteome</keyword>
<dbReference type="GO" id="GO:0008569">
    <property type="term" value="F:minus-end-directed microtubule motor activity"/>
    <property type="evidence" value="ECO:0007669"/>
    <property type="project" value="InterPro"/>
</dbReference>
<dbReference type="SUPFAM" id="SSF52540">
    <property type="entry name" value="P-loop containing nucleoside triphosphate hydrolases"/>
    <property type="match status" value="4"/>
</dbReference>
<dbReference type="PANTHER" id="PTHR45703:SF36">
    <property type="entry name" value="DYNEIN HEAVY CHAIN, CYTOPLASMIC"/>
    <property type="match status" value="1"/>
</dbReference>
<evidence type="ECO:0000256" key="6">
    <source>
        <dbReference type="ARBA" id="ARBA00022701"/>
    </source>
</evidence>
<dbReference type="EMBL" id="KE503207">
    <property type="protein sequence ID" value="EPX73119.1"/>
    <property type="molecule type" value="Genomic_DNA"/>
</dbReference>
<dbReference type="InterPro" id="IPR004273">
    <property type="entry name" value="Dynein_heavy_D6_P-loop"/>
</dbReference>
<dbReference type="InterPro" id="IPR042222">
    <property type="entry name" value="Dynein_2_N"/>
</dbReference>
<evidence type="ECO:0000256" key="9">
    <source>
        <dbReference type="ARBA" id="ARBA00022840"/>
    </source>
</evidence>
<name>S9RGE6_SCHOY</name>
<dbReference type="Pfam" id="PF12774">
    <property type="entry name" value="AAA_6"/>
    <property type="match status" value="1"/>
</dbReference>
<dbReference type="PANTHER" id="PTHR45703">
    <property type="entry name" value="DYNEIN HEAVY CHAIN"/>
    <property type="match status" value="1"/>
</dbReference>
<evidence type="ECO:0000256" key="13">
    <source>
        <dbReference type="ARBA" id="ARBA00023212"/>
    </source>
</evidence>
<dbReference type="Gene3D" id="3.20.180.20">
    <property type="entry name" value="Dynein heavy chain, N-terminal domain 2"/>
    <property type="match status" value="1"/>
</dbReference>
<evidence type="ECO:0000256" key="7">
    <source>
        <dbReference type="ARBA" id="ARBA00022737"/>
    </source>
</evidence>
<evidence type="ECO:0000256" key="10">
    <source>
        <dbReference type="ARBA" id="ARBA00023017"/>
    </source>
</evidence>
<dbReference type="InterPro" id="IPR013602">
    <property type="entry name" value="Dynein_heavy_linker"/>
</dbReference>
<feature type="coiled-coil region" evidence="15">
    <location>
        <begin position="3196"/>
        <end position="3223"/>
    </location>
</feature>
<keyword evidence="8" id="KW-0547">Nucleotide-binding</keyword>
<evidence type="ECO:0000256" key="11">
    <source>
        <dbReference type="ARBA" id="ARBA00023054"/>
    </source>
</evidence>
<dbReference type="Pfam" id="PF17852">
    <property type="entry name" value="Dynein_AAA_lid"/>
    <property type="match status" value="1"/>
</dbReference>
<evidence type="ECO:0000256" key="5">
    <source>
        <dbReference type="ARBA" id="ARBA00022490"/>
    </source>
</evidence>
<evidence type="ECO:0000313" key="19">
    <source>
        <dbReference type="Proteomes" id="UP000016088"/>
    </source>
</evidence>
<evidence type="ECO:0000256" key="15">
    <source>
        <dbReference type="SAM" id="Coils"/>
    </source>
</evidence>
<evidence type="ECO:0000256" key="3">
    <source>
        <dbReference type="ARBA" id="ARBA00011655"/>
    </source>
</evidence>
<keyword evidence="16" id="KW-0472">Membrane</keyword>
<dbReference type="GO" id="GO:0005868">
    <property type="term" value="C:cytoplasmic dynein complex"/>
    <property type="evidence" value="ECO:0007669"/>
    <property type="project" value="UniProtKB-ARBA"/>
</dbReference>
<evidence type="ECO:0000256" key="4">
    <source>
        <dbReference type="ARBA" id="ARBA00022197"/>
    </source>
</evidence>
<evidence type="ECO:0000256" key="1">
    <source>
        <dbReference type="ARBA" id="ARBA00004245"/>
    </source>
</evidence>
<dbReference type="Gene3D" id="3.40.50.300">
    <property type="entry name" value="P-loop containing nucleotide triphosphate hydrolases"/>
    <property type="match status" value="5"/>
</dbReference>
<keyword evidence="10" id="KW-0243">Dynein</keyword>
<accession>S9RGE6</accession>
<dbReference type="Proteomes" id="UP000016088">
    <property type="component" value="Unassembled WGS sequence"/>
</dbReference>
<dbReference type="GO" id="GO:0000235">
    <property type="term" value="C:astral microtubule"/>
    <property type="evidence" value="ECO:0007669"/>
    <property type="project" value="UniProtKB-ARBA"/>
</dbReference>
<dbReference type="GO" id="GO:1902850">
    <property type="term" value="P:microtubule cytoskeleton organization involved in mitosis"/>
    <property type="evidence" value="ECO:0007669"/>
    <property type="project" value="UniProtKB-ARBA"/>
</dbReference>
<dbReference type="InterPro" id="IPR024317">
    <property type="entry name" value="Dynein_heavy_chain_D4_dom"/>
</dbReference>
<dbReference type="OrthoDB" id="447173at2759"/>
<dbReference type="InterPro" id="IPR026983">
    <property type="entry name" value="DHC"/>
</dbReference>
<dbReference type="Pfam" id="PF12777">
    <property type="entry name" value="MT"/>
    <property type="match status" value="1"/>
</dbReference>
<dbReference type="InterPro" id="IPR042228">
    <property type="entry name" value="Dynein_linker_3"/>
</dbReference>
<dbReference type="Gene3D" id="1.10.8.720">
    <property type="entry name" value="Region D6 of dynein motor"/>
    <property type="match status" value="1"/>
</dbReference>
<dbReference type="Gene3D" id="1.20.920.30">
    <property type="match status" value="1"/>
</dbReference>
<protein>
    <recommendedName>
        <fullName evidence="4">Dynein heavy chain, cytoplasmic</fullName>
    </recommendedName>
    <alternativeName>
        <fullName evidence="14">Dynein heavy chain, cytosolic</fullName>
    </alternativeName>
</protein>
<dbReference type="RefSeq" id="XP_013018749.1">
    <property type="nucleotide sequence ID" value="XM_013163295.1"/>
</dbReference>
<dbReference type="InterPro" id="IPR041466">
    <property type="entry name" value="Dynein_AAA5_ext"/>
</dbReference>
<keyword evidence="6" id="KW-0493">Microtubule</keyword>
<dbReference type="CDD" id="cd00009">
    <property type="entry name" value="AAA"/>
    <property type="match status" value="1"/>
</dbReference>
<dbReference type="InterPro" id="IPR035699">
    <property type="entry name" value="AAA_6"/>
</dbReference>
<dbReference type="Pfam" id="PF22597">
    <property type="entry name" value="DYN_lid"/>
    <property type="match status" value="1"/>
</dbReference>
<keyword evidence="16" id="KW-1133">Transmembrane helix</keyword>
<feature type="domain" description="AAA+ ATPase" evidence="17">
    <location>
        <begin position="1940"/>
        <end position="2078"/>
    </location>
</feature>
<keyword evidence="5" id="KW-0963">Cytoplasm</keyword>
<dbReference type="GeneID" id="25029859"/>
<sequence>MTFVLYCCYIHWFRLSLSLVSLSIRSGFVKWLFFSNGVFICIPLILFHFVENFSIFIFVMTIPLERTSITNSNLDITTRKTGAHNILNYLKQAISITCSIDEELTCSEISKCWEFTDAFACFLQDSEQMYLYLFGVLNTSTSQVDLPDLKVDNWAFHIDYNYTVKSESDVVLVFLKQTKYVDVTAQLQKQLVFANLPLSSRHNDNSYNSSINTVHSYVKYVLEPFFVNSAKETPEKSTTTLPNYYLQLSNTKKVFTELELSLANLQTDRSVPHVILYIHPVIKEVILQSQVGNTELSVQCISSDTLSNPKFLNSLNVTVHSWINSINKLVETSQTKEQGSASQEIRFWHSLCLSYNEVYKQLTSLPVKYTLEVLNFAKRFHTTASFLNNTNLRTQSDIANRVASFLVDIPLSSIQGASSLDSLHEAITLVHTYFMKRWKTSSYPLSRTITFLNCLADDFLSKLTEILGSDYLLAMSFADFQHNLSIALNALTTWDSSNKEFLLLVKHTLSKRKEAYETIYLNEKPKLFMKRLLSMLLLRQTYENLTVTLSSLSSTDQNDIELLKTVDDFNFSSSLDLFQNVNVLDITEDGRRNWNLYESKFNDILSKFDNSFISFIKEKFESCENTTRLISMFLKYNSLLMRPKIKNAVREYHLQLINGVNDEVITLKSRFTDITSDLELFAMHQLRDIPPVSGAIMWSSQVTRRLQKYCSQLDVILGDDLTTYNEGTRLKSEAQSLQKRLDPLVIYKSWLSSLSLDVFDFTTHIFKIVPITEMNCLEISVTLDSQLMMLIKEFRTLSSMGYEIPERFSKIISNSQKLQSIAANLSSSTKLYNQSAKVVETSAAQKYLLAEVENKIQCHISENLFLTWEDFLNDQTRQSEKGFGNNTTDIFGPHAFIYQLNSLINIYCTKYESVMRTCSEIDSKLIKLENDDYVYEGFLGLLKEIQVIVDRLYVDGYSNLHKVVVIINERIHNILVTKLKRIFENLCLLLKTTDGNYITSFISANLSIKILLDKSLIMQPISLSFKNGVISLEPSIQDMLTSIFQVVNYLFSSVKNLPAIYLRGYPTNGGLSESKSVTFVNTPKAVDVEVVNLLTVCSNALADIKSYVTPFERYSVFDTRLLDKFSTVSLQQKDLLQLVQYLAYTKATLSEVDDEVRFGIFKVDLVPFRSRTTYSLSKWIGFYFELLSQELVDSAHDLRKDLSHYSNVLRNIKLSDWELVKEANESIANLKISLEFRETALTLLELLRSTENIFKDTNYHLTNGWIPYKLLLHEADPYFIALNDVDNYYTTYRSKLIEFAKNSCGDLRLKLAMFFSNWDLEKTRLHEHDLEKFSTVLKNYSEDLNSLRELLGEQCQLECLLGIPTSEFSDTSKCFNEIFSYKELLTTISKNVKVLRKYEKTPWLLLNCEALVNELTEHAKELDQCPSNMKSLAPYTKLTSRIVDILGAMPLLSELKSNNFGNEHWQKLLSAMGILQSSSSENWTLEDVLGFKFDSHQSLVKDIIKEADEEATIRNTLQTVCLNSESYEFQFVLYDNRTYLLKDCNKLISDCEEWIDQLNTVKLFENYNQVKYSADELIGKLSDFLDFLNVWMEIQQHWTYLDGVFSTNEVFQSLLPQATVAYFSATKSYTQGINLLLSSKGVKEFYKLQSPKAFADTLLLSLIDIKRMLVDYFESERLKFPRLFFLGDEDLLELVCHINHKATLDKYIGTLFPGMNGLIINQGDGAIEKLITDEYLSLVLSSPVKIKQESGCFEWISFIEEDIKNILLKTFGIAYSVFDESFDIADLNLWFPEWLKSFPSQILLLCFRCYASYALKKGIQKKDLTCFDASLKQGIEWLSKYAMNEENAIIRKKALLFINEKLHYRSLVKALVDNNFNDYYWFREIKCSYNVDEHGKPSINVEMFSVSCPYAFHYVQIESPFVYTELTRETFSTLIHAIQLGFGGAPSGPAGTGKTETVKALGAYLGRYVFVFNCDESFNYKVIRRILIGLCQLGVYACFDEFNRLNPGTLSTVSQDIQLIQTNCKRSSKPLIPINNQFIKADRSFCIFITLNPSYQGRSELPCNLKRLFRTVWMETPDAFQICQVLLYSNGFNNSSDLANVLTSFFKDCAKQFSQVPYYDFGLRTIRAIIKVSCNFGNTNLLENESCGDLGFIYRAIQTVILPRLNVKDVKAFDGLRRKYFKSILTEGTELNTVNASLEVALKDSNLTSDLTYLTQKVIQLHQLSEVYNGIIIYGSSGSGKTLVWKNLLNALSRLLIKTEHYVISPKSIDKDSLFGTLDLTTHEWTDGIFTKILRSAIGSSTRYWIIFDDDITPDWVETMNSLLDDNRFLTLPNGERIPLSVNVKILFEVDNIQSATMATISRCGIVYMDEEPIAYNTYTESLLKETFTMKENSERRKMICEVVTEVMFELPIDAIFEFASTLFHVMELERSRFKETLFLNFKKEIVDSFGLLELGCFPGKANLAAYLKKKFLLSIAWACIGDSDLDSQFKFTNWIKKKFDLGTGISNKTDFILDLDVDTDTQNWVGIKDILANDKDAPGLGEVIRTTEVIRYEKLINNLLYMNSCLIFCGPPGSGKSMTVLHFLNGNDDIDVAVMNFSASTSAYAIIRFLERNTVYSIRANASYVTPKNKKTLAVFFDEINLPKPSRNNGNDALCFLRCVLHHKGFWHPKLKKWINMKRILIFGACNPPTDHGRSSLSSRILRKSVIIQYGYPGFDSLTKIYKPICDKILNFVDRSHSGPVIKGFLNCSVNVYDNIKRTFSSKEYIIHTYTPRELTKWFNCLLNVTKSLNRITFQQLLQIWYHEACRVFLDRLNHKDFRLGESILQESLFSEYDGLYLNGLIEYYTCNLFSERYSIVSLNTLRSHLQGCIESFRIVYPNSMFFLTEKGCLDAIRIGRVFAHTNSHAVIYGEYGSNQRSVLEFVSWKLGYKLLDFNPCLQPEFSDLLEELKTIINLVVTDSVKLCLAIDHFQCVNSDVFEVMNNLLTGSDISCLFSDEEWENLKKSIMLRHLCKLDSEVVEMVQTLIGQNLHVFFIVYTSSYKGLNILSPALINRCTTIYFQPPDELTVHELFKNELSKIPDFNDELDERCLLEKHLPNLVKVLFDLHSYMAAYFRKRKNNLSMSPNFLSDFVVLFVKVIRKLRSRLYNEKDHVDNGLKKLKQTEQQIHVLKNMLYEQESVLNDKTKHANSRLHNLMNAKQEVEIRQKEVLDLERNLRGQNEEIESKTSLVLKELSIVKPAIEEAKASVSNIKKSHLSELRSLSRPPDVVKLTMEAVCKLLGHKITSWKSVQSLLKREDFITNVLTFDSEKQLNPTLRKRLETEYFRNSTFKYEVVNRASKACGPLFLWIRSHCNYSKVLQKISPLNDSVSQLKAKGEDMQRKLSEVKSISEGLDKELMGMQEDYATLITEVHTLKIELANIQDKLKRSLKIIDDMASEKDYWENFMNSFDEALSNLNGRSVLVAFIINYAGLLDPVERETVVQQVSSILIQEGYISSNQNIGHFLQEFNNDMLNETKLPYTDDYSMTNMAITNECVRPALVIDPSLYASEPLKVLFGNSTICLSLISKTFKSQLKAALKLGKPILIKDVENWCPLLDMLLSPVLYSGSGKVSVKVSKDVFEVSVPLKIIIHSNTFNDSFMSYKISSFTTIINYTPTSSGLSRDLLNSLITIENGDLIQNKNYTRERLLQIKSELFTQQKNLLTILSSQNIDILANDDVVLILNSLRASIAEKEKLDQQRISLETSILDVSSHFSGNIDLFTFLIFVFKMMSKKNSRYDTSMKFFASLYSQLLLQVNSLNKNTLRPKNLFSLTMKVITEVCCLSLLPEDRSLFALLISTCLFHEECRPIWKAIGVDPSAIMDRFHFRKSFACEPEMLNTVRTFYKQLENSDIYETNYNSFIEWFSESVLGVNVLNIPTKLDTIISEGIGCDMPLILIPLSGIDVKQYLEQCLAERQVRCITIPMGSLDSEELADTTLIKAEHEPCWVFLENIHLSQSWLENISSKLKGDLHPEFRMVCTSDISFEFPIWLSPNFRYLYFDVKASFKETLMRNLRSVFMSELGIPQEYDIMRFLIAWIHTMIFERFCIVEVNREKRADLNDIDLFTAMNALSACARLVSSQKKENDIQKFPWDMFQELVLNVAYAPKLSSRNDISFLSNILLYFIKQLKEGRVLNLSLSSNYLLNPPSEYTFASCEDFAKGLPDNIPPVWLGIEGTLKPNVHLIDSKEVVKDLSNLLKDIKP</sequence>
<evidence type="ECO:0000259" key="17">
    <source>
        <dbReference type="SMART" id="SM00382"/>
    </source>
</evidence>
<dbReference type="Gene3D" id="1.10.8.710">
    <property type="match status" value="1"/>
</dbReference>
<evidence type="ECO:0000256" key="8">
    <source>
        <dbReference type="ARBA" id="ARBA00022741"/>
    </source>
</evidence>
<comment type="similarity">
    <text evidence="2">Belongs to the dynein heavy chain family.</text>
</comment>
<comment type="subunit">
    <text evidence="3">Consists of at least two heavy chains and a number of intermediate and light chains.</text>
</comment>
<dbReference type="eggNOG" id="KOG3595">
    <property type="taxonomic scope" value="Eukaryota"/>
</dbReference>
<dbReference type="Pfam" id="PF12780">
    <property type="entry name" value="AAA_8"/>
    <property type="match status" value="1"/>
</dbReference>
<dbReference type="InterPro" id="IPR054354">
    <property type="entry name" value="DYNC2H1-like_lid"/>
</dbReference>
<dbReference type="GO" id="GO:0005816">
    <property type="term" value="C:spindle pole body"/>
    <property type="evidence" value="ECO:0007669"/>
    <property type="project" value="UniProtKB-ARBA"/>
</dbReference>
<evidence type="ECO:0000256" key="14">
    <source>
        <dbReference type="ARBA" id="ARBA00033439"/>
    </source>
</evidence>
<dbReference type="Pfam" id="PF12775">
    <property type="entry name" value="AAA_7"/>
    <property type="match status" value="1"/>
</dbReference>
<evidence type="ECO:0000313" key="18">
    <source>
        <dbReference type="EMBL" id="EPX73119.1"/>
    </source>
</evidence>
<dbReference type="HOGENOM" id="CLU_000038_7_0_1"/>
<dbReference type="Gene3D" id="1.20.920.20">
    <property type="match status" value="1"/>
</dbReference>
<dbReference type="VEuPathDB" id="FungiDB:SOCG_00875"/>
<dbReference type="InterPro" id="IPR043157">
    <property type="entry name" value="Dynein_AAA1S"/>
</dbReference>
<dbReference type="Pfam" id="PF08393">
    <property type="entry name" value="DHC_N2"/>
    <property type="match status" value="1"/>
</dbReference>
<gene>
    <name evidence="18" type="ORF">SOCG_00875</name>
</gene>
<evidence type="ECO:0000256" key="12">
    <source>
        <dbReference type="ARBA" id="ARBA00023175"/>
    </source>
</evidence>
<proteinExistence type="inferred from homology"/>
<dbReference type="Gene3D" id="1.20.58.1120">
    <property type="match status" value="1"/>
</dbReference>
<comment type="subcellular location">
    <subcellularLocation>
        <location evidence="1">Cytoplasm</location>
        <location evidence="1">Cytoskeleton</location>
    </subcellularLocation>
</comment>
<dbReference type="InterPro" id="IPR035706">
    <property type="entry name" value="AAA_9"/>
</dbReference>
<dbReference type="GO" id="GO:0045505">
    <property type="term" value="F:dynein intermediate chain binding"/>
    <property type="evidence" value="ECO:0007669"/>
    <property type="project" value="InterPro"/>
</dbReference>
<dbReference type="GO" id="GO:0000070">
    <property type="term" value="P:mitotic sister chromatid segregation"/>
    <property type="evidence" value="ECO:0007669"/>
    <property type="project" value="UniProtKB-ARBA"/>
</dbReference>
<reference evidence="18 19" key="1">
    <citation type="journal article" date="2011" name="Science">
        <title>Comparative functional genomics of the fission yeasts.</title>
        <authorList>
            <person name="Rhind N."/>
            <person name="Chen Z."/>
            <person name="Yassour M."/>
            <person name="Thompson D.A."/>
            <person name="Haas B.J."/>
            <person name="Habib N."/>
            <person name="Wapinski I."/>
            <person name="Roy S."/>
            <person name="Lin M.F."/>
            <person name="Heiman D.I."/>
            <person name="Young S.K."/>
            <person name="Furuya K."/>
            <person name="Guo Y."/>
            <person name="Pidoux A."/>
            <person name="Chen H.M."/>
            <person name="Robbertse B."/>
            <person name="Goldberg J.M."/>
            <person name="Aoki K."/>
            <person name="Bayne E.H."/>
            <person name="Berlin A.M."/>
            <person name="Desjardins C.A."/>
            <person name="Dobbs E."/>
            <person name="Dukaj L."/>
            <person name="Fan L."/>
            <person name="FitzGerald M.G."/>
            <person name="French C."/>
            <person name="Gujja S."/>
            <person name="Hansen K."/>
            <person name="Keifenheim D."/>
            <person name="Levin J.Z."/>
            <person name="Mosher R.A."/>
            <person name="Mueller C.A."/>
            <person name="Pfiffner J."/>
            <person name="Priest M."/>
            <person name="Russ C."/>
            <person name="Smialowska A."/>
            <person name="Swoboda P."/>
            <person name="Sykes S.M."/>
            <person name="Vaughn M."/>
            <person name="Vengrova S."/>
            <person name="Yoder R."/>
            <person name="Zeng Q."/>
            <person name="Allshire R."/>
            <person name="Baulcombe D."/>
            <person name="Birren B.W."/>
            <person name="Brown W."/>
            <person name="Ekwall K."/>
            <person name="Kellis M."/>
            <person name="Leatherwood J."/>
            <person name="Levin H."/>
            <person name="Margalit H."/>
            <person name="Martienssen R."/>
            <person name="Nieduszynski C.A."/>
            <person name="Spatafora J.W."/>
            <person name="Friedman N."/>
            <person name="Dalgaard J.Z."/>
            <person name="Baumann P."/>
            <person name="Niki H."/>
            <person name="Regev A."/>
            <person name="Nusbaum C."/>
        </authorList>
    </citation>
    <scope>NUCLEOTIDE SEQUENCE [LARGE SCALE GENOMIC DNA]</scope>
    <source>
        <strain evidence="19">yFS286</strain>
    </source>
</reference>
<feature type="domain" description="AAA+ ATPase" evidence="17">
    <location>
        <begin position="2563"/>
        <end position="2715"/>
    </location>
</feature>
<keyword evidence="11 15" id="KW-0175">Coiled coil</keyword>
<dbReference type="InterPro" id="IPR042219">
    <property type="entry name" value="AAA_lid_11_sf"/>
</dbReference>
<dbReference type="GO" id="GO:0051959">
    <property type="term" value="F:dynein light intermediate chain binding"/>
    <property type="evidence" value="ECO:0007669"/>
    <property type="project" value="InterPro"/>
</dbReference>
<keyword evidence="7" id="KW-0677">Repeat</keyword>
<keyword evidence="12" id="KW-0505">Motor protein</keyword>
<dbReference type="InterPro" id="IPR024743">
    <property type="entry name" value="Dynein_HC_stalk"/>
</dbReference>
<dbReference type="Gene3D" id="1.20.140.100">
    <property type="entry name" value="Dynein heavy chain, N-terminal domain 2"/>
    <property type="match status" value="1"/>
</dbReference>
<feature type="transmembrane region" description="Helical" evidence="16">
    <location>
        <begin position="31"/>
        <end position="50"/>
    </location>
</feature>
<dbReference type="OMA" id="NERQMTR"/>
<dbReference type="Pfam" id="PF03028">
    <property type="entry name" value="Dynein_heavy"/>
    <property type="match status" value="1"/>
</dbReference>
<dbReference type="InterPro" id="IPR003593">
    <property type="entry name" value="AAA+_ATPase"/>
</dbReference>
<organism evidence="18 19">
    <name type="scientific">Schizosaccharomyces octosporus (strain yFS286)</name>
    <name type="common">Fission yeast</name>
    <name type="synonym">Octosporomyces octosporus</name>
    <dbReference type="NCBI Taxonomy" id="483514"/>
    <lineage>
        <taxon>Eukaryota</taxon>
        <taxon>Fungi</taxon>
        <taxon>Dikarya</taxon>
        <taxon>Ascomycota</taxon>
        <taxon>Taphrinomycotina</taxon>
        <taxon>Schizosaccharomycetes</taxon>
        <taxon>Schizosaccharomycetales</taxon>
        <taxon>Schizosaccharomycetaceae</taxon>
        <taxon>Schizosaccharomyces</taxon>
    </lineage>
</organism>
<dbReference type="Pfam" id="PF08385">
    <property type="entry name" value="DHC_N1"/>
    <property type="match status" value="1"/>
</dbReference>
<keyword evidence="9" id="KW-0067">ATP-binding</keyword>
<dbReference type="InterPro" id="IPR027417">
    <property type="entry name" value="P-loop_NTPase"/>
</dbReference>
<dbReference type="FunFam" id="3.40.50.300:FF:000996">
    <property type="entry name" value="Cytoplasmic dynein heavy chain"/>
    <property type="match status" value="1"/>
</dbReference>
<dbReference type="GO" id="GO:0005524">
    <property type="term" value="F:ATP binding"/>
    <property type="evidence" value="ECO:0007669"/>
    <property type="project" value="UniProtKB-KW"/>
</dbReference>
<dbReference type="InterPro" id="IPR013594">
    <property type="entry name" value="Dynein_heavy_tail"/>
</dbReference>
<dbReference type="Gene3D" id="1.10.472.130">
    <property type="match status" value="1"/>
</dbReference>
<dbReference type="Gene3D" id="1.10.287.2620">
    <property type="match status" value="1"/>
</dbReference>
<dbReference type="GO" id="GO:0005938">
    <property type="term" value="C:cell cortex"/>
    <property type="evidence" value="ECO:0007669"/>
    <property type="project" value="UniProtKB-ARBA"/>
</dbReference>
<dbReference type="GO" id="GO:0030473">
    <property type="term" value="P:nuclear migration along microtubule"/>
    <property type="evidence" value="ECO:0007669"/>
    <property type="project" value="UniProtKB-ARBA"/>
</dbReference>